<evidence type="ECO:0000313" key="2">
    <source>
        <dbReference type="Proteomes" id="UP001430614"/>
    </source>
</evidence>
<dbReference type="InterPro" id="IPR046373">
    <property type="entry name" value="Acyl-CoA_Oxase/DH_mid-dom_sf"/>
</dbReference>
<sequence length="359" mass="37601">MASHLKPHSASQAPGAKGSGLDARLAALRFDADDPRELSGAFARLVDGGFDRLPLPGHGATLERWRALAAVAARDLGLVKLFEGHADALAILAELGGPPARRGSRWAVWAAQARDARVEAERLDGARVLLSGVQTWCSGAHAVTDALVVAWLDGEPQLTAVPIGETHMVRSTEHWHAVGMRATASGDVRFERAPAVLVGTPHAYVRRPGFWQGGAGIGACWFGAAAGLARRLRDATAARPDPYRLAHLGAADVALAGAAALLRETARLIDADPQAAHTDQQAAALRARLGVEAAVDTVLSAVGRALGAAPYCRDVGFARALADLPVFVRQSHAEHDLAALGEALARDAASPEGELRWTL</sequence>
<proteinExistence type="predicted"/>
<evidence type="ECO:0000313" key="1">
    <source>
        <dbReference type="EMBL" id="MCC8400596.1"/>
    </source>
</evidence>
<dbReference type="RefSeq" id="WP_230559507.1">
    <property type="nucleotide sequence ID" value="NZ_JAJITC010000001.1"/>
</dbReference>
<reference evidence="1 2" key="1">
    <citation type="submission" date="2021-11" db="EMBL/GenBank/DDBJ databases">
        <authorList>
            <person name="Oh E.-T."/>
            <person name="Kim S.-B."/>
        </authorList>
    </citation>
    <scope>NUCLEOTIDE SEQUENCE [LARGE SCALE GENOMIC DNA]</scope>
    <source>
        <strain evidence="1 2">MMS20-SJTN17</strain>
    </source>
</reference>
<dbReference type="EMBL" id="JAJITC010000001">
    <property type="protein sequence ID" value="MCC8400596.1"/>
    <property type="molecule type" value="Genomic_DNA"/>
</dbReference>
<name>A0ABS8K770_9BURK</name>
<comment type="caution">
    <text evidence="1">The sequence shown here is derived from an EMBL/GenBank/DDBJ whole genome shotgun (WGS) entry which is preliminary data.</text>
</comment>
<accession>A0ABS8K770</accession>
<organism evidence="1 2">
    <name type="scientific">Paraburkholderia translucens</name>
    <dbReference type="NCBI Taxonomy" id="2886945"/>
    <lineage>
        <taxon>Bacteria</taxon>
        <taxon>Pseudomonadati</taxon>
        <taxon>Pseudomonadota</taxon>
        <taxon>Betaproteobacteria</taxon>
        <taxon>Burkholderiales</taxon>
        <taxon>Burkholderiaceae</taxon>
        <taxon>Paraburkholderia</taxon>
    </lineage>
</organism>
<keyword evidence="2" id="KW-1185">Reference proteome</keyword>
<protein>
    <submittedName>
        <fullName evidence="1">Acyl-CoA dehydrogenase</fullName>
    </submittedName>
</protein>
<dbReference type="Proteomes" id="UP001430614">
    <property type="component" value="Unassembled WGS sequence"/>
</dbReference>
<gene>
    <name evidence="1" type="ORF">LJ655_01585</name>
</gene>
<dbReference type="Gene3D" id="2.40.110.10">
    <property type="entry name" value="Butyryl-CoA Dehydrogenase, subunit A, domain 2"/>
    <property type="match status" value="1"/>
</dbReference>
<dbReference type="SUPFAM" id="SSF56645">
    <property type="entry name" value="Acyl-CoA dehydrogenase NM domain-like"/>
    <property type="match status" value="1"/>
</dbReference>
<dbReference type="InterPro" id="IPR009100">
    <property type="entry name" value="AcylCoA_DH/oxidase_NM_dom_sf"/>
</dbReference>